<evidence type="ECO:0000313" key="2">
    <source>
        <dbReference type="EMBL" id="EHG15202.1"/>
    </source>
</evidence>
<keyword evidence="1" id="KW-0812">Transmembrane</keyword>
<evidence type="ECO:0000256" key="1">
    <source>
        <dbReference type="SAM" id="Phobius"/>
    </source>
</evidence>
<protein>
    <submittedName>
        <fullName evidence="2">Uncharacterized protein</fullName>
    </submittedName>
</protein>
<gene>
    <name evidence="2" type="ORF">HMPREF9138_02075</name>
</gene>
<feature type="transmembrane region" description="Helical" evidence="1">
    <location>
        <begin position="12"/>
        <end position="31"/>
    </location>
</feature>
<keyword evidence="1" id="KW-0472">Membrane</keyword>
<evidence type="ECO:0000313" key="3">
    <source>
        <dbReference type="Proteomes" id="UP000004597"/>
    </source>
</evidence>
<keyword evidence="3" id="KW-1185">Reference proteome</keyword>
<feature type="transmembrane region" description="Helical" evidence="1">
    <location>
        <begin position="51"/>
        <end position="73"/>
    </location>
</feature>
<dbReference type="EMBL" id="AFXP01000024">
    <property type="protein sequence ID" value="EHG15202.1"/>
    <property type="molecule type" value="Genomic_DNA"/>
</dbReference>
<organism evidence="2 3">
    <name type="scientific">Prevotella histicola F0411</name>
    <dbReference type="NCBI Taxonomy" id="857291"/>
    <lineage>
        <taxon>Bacteria</taxon>
        <taxon>Pseudomonadati</taxon>
        <taxon>Bacteroidota</taxon>
        <taxon>Bacteroidia</taxon>
        <taxon>Bacteroidales</taxon>
        <taxon>Prevotellaceae</taxon>
        <taxon>Prevotella</taxon>
    </lineage>
</organism>
<sequence>MILSAPTIYFRKNTLLSSENIIFALSILVFFGALQNKERERNSLVSNSFSFYYSILCFPFIISRLHPLLLLLCGGKTFTGQQ</sequence>
<keyword evidence="1" id="KW-1133">Transmembrane helix</keyword>
<name>G6AIZ8_9BACT</name>
<proteinExistence type="predicted"/>
<accession>G6AIZ8</accession>
<comment type="caution">
    <text evidence="2">The sequence shown here is derived from an EMBL/GenBank/DDBJ whole genome shotgun (WGS) entry which is preliminary data.</text>
</comment>
<reference evidence="2 3" key="1">
    <citation type="submission" date="2011-10" db="EMBL/GenBank/DDBJ databases">
        <title>The Genome Sequence of Prevotella histicola F0411.</title>
        <authorList>
            <consortium name="The Broad Institute Genome Sequencing Platform"/>
            <person name="Earl A."/>
            <person name="Ward D."/>
            <person name="Feldgarden M."/>
            <person name="Gevers D."/>
            <person name="Izard J."/>
            <person name="Ganesan A."/>
            <person name="Blanton J.M."/>
            <person name="Baranova O.V."/>
            <person name="Tanner A.C."/>
            <person name="Mathney J.M.J."/>
            <person name="Dewhirst F.E."/>
            <person name="Young S.K."/>
            <person name="Zeng Q."/>
            <person name="Gargeya S."/>
            <person name="Fitzgerald M."/>
            <person name="Haas B."/>
            <person name="Abouelleil A."/>
            <person name="Alvarado L."/>
            <person name="Arachchi H.M."/>
            <person name="Berlin A."/>
            <person name="Brown A."/>
            <person name="Chapman S.B."/>
            <person name="Chen Z."/>
            <person name="Dunbar C."/>
            <person name="Freedman E."/>
            <person name="Gearin G."/>
            <person name="Gellesch M."/>
            <person name="Goldberg J."/>
            <person name="Griggs A."/>
            <person name="Gujja S."/>
            <person name="Heiman D."/>
            <person name="Howarth C."/>
            <person name="Larson L."/>
            <person name="Lui A."/>
            <person name="MacDonald P.J.P."/>
            <person name="Montmayeur A."/>
            <person name="Murphy C."/>
            <person name="Neiman D."/>
            <person name="Pearson M."/>
            <person name="Priest M."/>
            <person name="Roberts A."/>
            <person name="Saif S."/>
            <person name="Shea T."/>
            <person name="Shenoy N."/>
            <person name="Sisk P."/>
            <person name="Stolte C."/>
            <person name="Sykes S."/>
            <person name="Wortman J."/>
            <person name="Nusbaum C."/>
            <person name="Birren B."/>
        </authorList>
    </citation>
    <scope>NUCLEOTIDE SEQUENCE [LARGE SCALE GENOMIC DNA]</scope>
    <source>
        <strain evidence="2 3">F0411</strain>
    </source>
</reference>
<dbReference type="AlphaFoldDB" id="G6AIZ8"/>
<dbReference type="HOGENOM" id="CLU_2555448_0_0_10"/>
<dbReference type="STRING" id="857291.HMPREF9138_02075"/>
<dbReference type="Proteomes" id="UP000004597">
    <property type="component" value="Unassembled WGS sequence"/>
</dbReference>